<reference evidence="2" key="1">
    <citation type="journal article" date="2014" name="Int. J. Syst. Evol. Microbiol.">
        <title>Complete genome sequence of Corynebacterium casei LMG S-19264T (=DSM 44701T), isolated from a smear-ripened cheese.</title>
        <authorList>
            <consortium name="US DOE Joint Genome Institute (JGI-PGF)"/>
            <person name="Walter F."/>
            <person name="Albersmeier A."/>
            <person name="Kalinowski J."/>
            <person name="Ruckert C."/>
        </authorList>
    </citation>
    <scope>NUCLEOTIDE SEQUENCE</scope>
    <source>
        <strain evidence="2">JCM 3131</strain>
    </source>
</reference>
<gene>
    <name evidence="2" type="ORF">GCM10010145_31680</name>
</gene>
<feature type="compositionally biased region" description="Acidic residues" evidence="1">
    <location>
        <begin position="63"/>
        <end position="72"/>
    </location>
</feature>
<organism evidence="2 3">
    <name type="scientific">Streptomyces ruber</name>
    <dbReference type="NCBI Taxonomy" id="83378"/>
    <lineage>
        <taxon>Bacteria</taxon>
        <taxon>Bacillati</taxon>
        <taxon>Actinomycetota</taxon>
        <taxon>Actinomycetes</taxon>
        <taxon>Kitasatosporales</taxon>
        <taxon>Streptomycetaceae</taxon>
        <taxon>Streptomyces</taxon>
    </lineage>
</organism>
<dbReference type="EMBL" id="BMQK01000006">
    <property type="protein sequence ID" value="GGQ59403.1"/>
    <property type="molecule type" value="Genomic_DNA"/>
</dbReference>
<reference evidence="2" key="2">
    <citation type="submission" date="2020-09" db="EMBL/GenBank/DDBJ databases">
        <authorList>
            <person name="Sun Q."/>
            <person name="Ohkuma M."/>
        </authorList>
    </citation>
    <scope>NUCLEOTIDE SEQUENCE</scope>
    <source>
        <strain evidence="2">JCM 3131</strain>
    </source>
</reference>
<protein>
    <submittedName>
        <fullName evidence="2">Uncharacterized protein</fullName>
    </submittedName>
</protein>
<evidence type="ECO:0000256" key="1">
    <source>
        <dbReference type="SAM" id="MobiDB-lite"/>
    </source>
</evidence>
<feature type="region of interest" description="Disordered" evidence="1">
    <location>
        <begin position="41"/>
        <end position="105"/>
    </location>
</feature>
<keyword evidence="3" id="KW-1185">Reference proteome</keyword>
<comment type="caution">
    <text evidence="2">The sequence shown here is derived from an EMBL/GenBank/DDBJ whole genome shotgun (WGS) entry which is preliminary data.</text>
</comment>
<evidence type="ECO:0000313" key="3">
    <source>
        <dbReference type="Proteomes" id="UP000620156"/>
    </source>
</evidence>
<accession>A0A918BEL9</accession>
<feature type="compositionally biased region" description="Gly residues" evidence="1">
    <location>
        <begin position="74"/>
        <end position="84"/>
    </location>
</feature>
<name>A0A918BEL9_9ACTN</name>
<sequence length="148" mass="15614">MSTSRQPLYQVQVVLSDCLAQNASRIFDALCAHFVSDRCTGEELHQSQAEPDRPTVWSGTFELPDDPADEVSGEGSGAPSGSGSGRAHPGPLSGSVSLDAQGSPKAVHRLKEVLEETFLVTEVGTIAGDQEVQLQLRLEGARAAEGAR</sequence>
<dbReference type="AlphaFoldDB" id="A0A918BEL9"/>
<proteinExistence type="predicted"/>
<dbReference type="RefSeq" id="WP_189217467.1">
    <property type="nucleotide sequence ID" value="NZ_BMQK01000006.1"/>
</dbReference>
<evidence type="ECO:0000313" key="2">
    <source>
        <dbReference type="EMBL" id="GGQ59403.1"/>
    </source>
</evidence>
<feature type="compositionally biased region" description="Basic and acidic residues" evidence="1">
    <location>
        <begin position="41"/>
        <end position="53"/>
    </location>
</feature>
<dbReference type="Proteomes" id="UP000620156">
    <property type="component" value="Unassembled WGS sequence"/>
</dbReference>